<organism evidence="1 2">
    <name type="scientific">Aequorivita soesokkakensis</name>
    <dbReference type="NCBI Taxonomy" id="1385699"/>
    <lineage>
        <taxon>Bacteria</taxon>
        <taxon>Pseudomonadati</taxon>
        <taxon>Bacteroidota</taxon>
        <taxon>Flavobacteriia</taxon>
        <taxon>Flavobacteriales</taxon>
        <taxon>Flavobacteriaceae</taxon>
        <taxon>Aequorivita</taxon>
    </lineage>
</organism>
<dbReference type="OrthoDB" id="1446461at2"/>
<sequence length="176" mass="20299">MNLLKNFAEKNNGTYREDSIKEAYSPIGKMIYQPKGAFFMIGESKISVNLNEVGGAIPTSEPFKITLHLQNKNTNILEIYPVSFWEILFQNVFPSKRVTIKDFYIFKGNGKLIDELSTAIPIISKLNKQRVYIRIPKENTSKIILTPVRGIENETEFEFFISILKTLEEKIYSHND</sequence>
<keyword evidence="2" id="KW-1185">Reference proteome</keyword>
<dbReference type="Proteomes" id="UP000077552">
    <property type="component" value="Unassembled WGS sequence"/>
</dbReference>
<proteinExistence type="predicted"/>
<accession>A0A1A9LCD3</accession>
<evidence type="ECO:0000313" key="2">
    <source>
        <dbReference type="Proteomes" id="UP000077552"/>
    </source>
</evidence>
<gene>
    <name evidence="1" type="ORF">A7A78_06315</name>
</gene>
<dbReference type="RefSeq" id="WP_068762853.1">
    <property type="nucleotide sequence ID" value="NZ_LXIE01000048.1"/>
</dbReference>
<protein>
    <submittedName>
        <fullName evidence="1">Uncharacterized protein</fullName>
    </submittedName>
</protein>
<evidence type="ECO:0000313" key="1">
    <source>
        <dbReference type="EMBL" id="OAD90342.1"/>
    </source>
</evidence>
<comment type="caution">
    <text evidence="1">The sequence shown here is derived from an EMBL/GenBank/DDBJ whole genome shotgun (WGS) entry which is preliminary data.</text>
</comment>
<name>A0A1A9LCD3_9FLAO</name>
<dbReference type="EMBL" id="LXIE01000048">
    <property type="protein sequence ID" value="OAD90342.1"/>
    <property type="molecule type" value="Genomic_DNA"/>
</dbReference>
<dbReference type="STRING" id="1385699.A7A78_06315"/>
<dbReference type="AlphaFoldDB" id="A0A1A9LCD3"/>
<reference evidence="1 2" key="1">
    <citation type="submission" date="2016-05" db="EMBL/GenBank/DDBJ databases">
        <title>Genome sequencing of Vitellibacter soesokkakensis RSSK-12.</title>
        <authorList>
            <person name="Thevarajoo S."/>
            <person name="Selvaratnam C."/>
            <person name="Goh K.M."/>
            <person name="Chan K.-G."/>
            <person name="Chong C.S."/>
        </authorList>
    </citation>
    <scope>NUCLEOTIDE SEQUENCE [LARGE SCALE GENOMIC DNA]</scope>
    <source>
        <strain evidence="1 2">RSSK-12</strain>
    </source>
</reference>